<evidence type="ECO:0000256" key="1">
    <source>
        <dbReference type="ARBA" id="ARBA00004842"/>
    </source>
</evidence>
<feature type="binding site" evidence="11">
    <location>
        <position position="139"/>
    </location>
    <ligand>
        <name>substrate</name>
    </ligand>
</feature>
<accession>A0ABV7XPJ7</accession>
<dbReference type="CDD" id="cd00464">
    <property type="entry name" value="SK"/>
    <property type="match status" value="1"/>
</dbReference>
<keyword evidence="5 11" id="KW-0808">Transferase</keyword>
<comment type="cofactor">
    <cofactor evidence="11">
        <name>Mg(2+)</name>
        <dbReference type="ChEBI" id="CHEBI:18420"/>
    </cofactor>
    <text evidence="11">Binds 1 Mg(2+) ion per subunit.</text>
</comment>
<comment type="caution">
    <text evidence="12">The sequence shown here is derived from an EMBL/GenBank/DDBJ whole genome shotgun (WGS) entry which is preliminary data.</text>
</comment>
<keyword evidence="8 11" id="KW-0067">ATP-binding</keyword>
<evidence type="ECO:0000256" key="7">
    <source>
        <dbReference type="ARBA" id="ARBA00022777"/>
    </source>
</evidence>
<comment type="subcellular location">
    <subcellularLocation>
        <location evidence="11">Cytoplasm</location>
    </subcellularLocation>
</comment>
<feature type="binding site" evidence="11">
    <location>
        <position position="120"/>
    </location>
    <ligand>
        <name>ATP</name>
        <dbReference type="ChEBI" id="CHEBI:30616"/>
    </ligand>
</feature>
<evidence type="ECO:0000256" key="8">
    <source>
        <dbReference type="ARBA" id="ARBA00022840"/>
    </source>
</evidence>
<dbReference type="RefSeq" id="WP_386744416.1">
    <property type="nucleotide sequence ID" value="NZ_JBHRYA010000007.1"/>
</dbReference>
<evidence type="ECO:0000256" key="5">
    <source>
        <dbReference type="ARBA" id="ARBA00022679"/>
    </source>
</evidence>
<name>A0ABV7XPJ7_9GAMM</name>
<dbReference type="InterPro" id="IPR000623">
    <property type="entry name" value="Shikimate_kinase/TSH1"/>
</dbReference>
<dbReference type="Pfam" id="PF01202">
    <property type="entry name" value="SKI"/>
    <property type="match status" value="1"/>
</dbReference>
<dbReference type="InterPro" id="IPR031322">
    <property type="entry name" value="Shikimate/glucono_kinase"/>
</dbReference>
<organism evidence="12 13">
    <name type="scientific">Luteimonas soli</name>
    <dbReference type="NCBI Taxonomy" id="1648966"/>
    <lineage>
        <taxon>Bacteria</taxon>
        <taxon>Pseudomonadati</taxon>
        <taxon>Pseudomonadota</taxon>
        <taxon>Gammaproteobacteria</taxon>
        <taxon>Lysobacterales</taxon>
        <taxon>Lysobacteraceae</taxon>
        <taxon>Luteimonas</taxon>
    </lineage>
</organism>
<gene>
    <name evidence="11" type="primary">aroK</name>
    <name evidence="12" type="ORF">ACFONC_12215</name>
</gene>
<evidence type="ECO:0000256" key="2">
    <source>
        <dbReference type="ARBA" id="ARBA00006997"/>
    </source>
</evidence>
<keyword evidence="11" id="KW-0479">Metal-binding</keyword>
<comment type="caution">
    <text evidence="11">Lacks conserved residue(s) required for the propagation of feature annotation.</text>
</comment>
<sequence length="184" mass="19610">MNPAPNLVLVGPMGSGKSSIGRRLAERFGLAFFDADREIEAQAGASIATIFECAGEADFRAREQVVLAGLLAGEGAVIATGGGAVLDARTRQLLRERGFVVHLHVDVEQQLARLARDRSRPLLAGDDRENVLRRLAEVRDPLYDDIADLRFDTAAMGAADTAAKLGHLLDAQWQMAATAGAAHP</sequence>
<dbReference type="Gene3D" id="3.40.50.300">
    <property type="entry name" value="P-loop containing nucleotide triphosphate hydrolases"/>
    <property type="match status" value="1"/>
</dbReference>
<feature type="binding site" evidence="11">
    <location>
        <position position="36"/>
    </location>
    <ligand>
        <name>substrate</name>
    </ligand>
</feature>
<comment type="pathway">
    <text evidence="1 11">Metabolic intermediate biosynthesis; chorismate biosynthesis; chorismate from D-erythrose 4-phosphate and phosphoenolpyruvate: step 5/7.</text>
</comment>
<protein>
    <recommendedName>
        <fullName evidence="3 11">Shikimate kinase</fullName>
        <shortName evidence="11">SK</shortName>
        <ecNumber evidence="3 11">2.7.1.71</ecNumber>
    </recommendedName>
</protein>
<evidence type="ECO:0000313" key="13">
    <source>
        <dbReference type="Proteomes" id="UP001595705"/>
    </source>
</evidence>
<keyword evidence="11" id="KW-0460">Magnesium</keyword>
<comment type="function">
    <text evidence="11">Catalyzes the specific phosphorylation of the 3-hydroxyl group of shikimic acid using ATP as a cosubstrate.</text>
</comment>
<evidence type="ECO:0000313" key="12">
    <source>
        <dbReference type="EMBL" id="MFC3716917.1"/>
    </source>
</evidence>
<dbReference type="EC" id="2.7.1.71" evidence="3 11"/>
<keyword evidence="6 11" id="KW-0547">Nucleotide-binding</keyword>
<evidence type="ECO:0000256" key="11">
    <source>
        <dbReference type="HAMAP-Rule" id="MF_00109"/>
    </source>
</evidence>
<comment type="catalytic activity">
    <reaction evidence="10 11">
        <text>shikimate + ATP = 3-phosphoshikimate + ADP + H(+)</text>
        <dbReference type="Rhea" id="RHEA:13121"/>
        <dbReference type="ChEBI" id="CHEBI:15378"/>
        <dbReference type="ChEBI" id="CHEBI:30616"/>
        <dbReference type="ChEBI" id="CHEBI:36208"/>
        <dbReference type="ChEBI" id="CHEBI:145989"/>
        <dbReference type="ChEBI" id="CHEBI:456216"/>
        <dbReference type="EC" id="2.7.1.71"/>
    </reaction>
</comment>
<dbReference type="InterPro" id="IPR027417">
    <property type="entry name" value="P-loop_NTPase"/>
</dbReference>
<dbReference type="GO" id="GO:0004765">
    <property type="term" value="F:shikimate kinase activity"/>
    <property type="evidence" value="ECO:0007669"/>
    <property type="project" value="UniProtKB-EC"/>
</dbReference>
<dbReference type="PROSITE" id="PS01128">
    <property type="entry name" value="SHIKIMATE_KINASE"/>
    <property type="match status" value="1"/>
</dbReference>
<dbReference type="InterPro" id="IPR023000">
    <property type="entry name" value="Shikimate_kinase_CS"/>
</dbReference>
<evidence type="ECO:0000256" key="3">
    <source>
        <dbReference type="ARBA" id="ARBA00012154"/>
    </source>
</evidence>
<proteinExistence type="inferred from homology"/>
<comment type="subunit">
    <text evidence="11">Monomer.</text>
</comment>
<dbReference type="PRINTS" id="PR01100">
    <property type="entry name" value="SHIKIMTKNASE"/>
</dbReference>
<dbReference type="PANTHER" id="PTHR21087:SF16">
    <property type="entry name" value="SHIKIMATE KINASE 1, CHLOROPLASTIC"/>
    <property type="match status" value="1"/>
</dbReference>
<feature type="binding site" evidence="11">
    <location>
        <position position="82"/>
    </location>
    <ligand>
        <name>substrate</name>
    </ligand>
</feature>
<feature type="binding site" evidence="11">
    <location>
        <position position="60"/>
    </location>
    <ligand>
        <name>substrate</name>
    </ligand>
</feature>
<dbReference type="SUPFAM" id="SSF52540">
    <property type="entry name" value="P-loop containing nucleoside triphosphate hydrolases"/>
    <property type="match status" value="1"/>
</dbReference>
<keyword evidence="9 11" id="KW-0057">Aromatic amino acid biosynthesis</keyword>
<keyword evidence="11" id="KW-0963">Cytoplasm</keyword>
<comment type="similarity">
    <text evidence="2 11">Belongs to the shikimate kinase family.</text>
</comment>
<keyword evidence="7 11" id="KW-0418">Kinase</keyword>
<keyword evidence="13" id="KW-1185">Reference proteome</keyword>
<evidence type="ECO:0000256" key="9">
    <source>
        <dbReference type="ARBA" id="ARBA00023141"/>
    </source>
</evidence>
<keyword evidence="4 11" id="KW-0028">Amino-acid biosynthesis</keyword>
<dbReference type="EMBL" id="JBHRYA010000007">
    <property type="protein sequence ID" value="MFC3716917.1"/>
    <property type="molecule type" value="Genomic_DNA"/>
</dbReference>
<feature type="binding site" evidence="11">
    <location>
        <position position="18"/>
    </location>
    <ligand>
        <name>Mg(2+)</name>
        <dbReference type="ChEBI" id="CHEBI:18420"/>
    </ligand>
</feature>
<feature type="binding site" evidence="11">
    <location>
        <begin position="14"/>
        <end position="19"/>
    </location>
    <ligand>
        <name>ATP</name>
        <dbReference type="ChEBI" id="CHEBI:30616"/>
    </ligand>
</feature>
<reference evidence="13" key="1">
    <citation type="journal article" date="2019" name="Int. J. Syst. Evol. Microbiol.">
        <title>The Global Catalogue of Microorganisms (GCM) 10K type strain sequencing project: providing services to taxonomists for standard genome sequencing and annotation.</title>
        <authorList>
            <consortium name="The Broad Institute Genomics Platform"/>
            <consortium name="The Broad Institute Genome Sequencing Center for Infectious Disease"/>
            <person name="Wu L."/>
            <person name="Ma J."/>
        </authorList>
    </citation>
    <scope>NUCLEOTIDE SEQUENCE [LARGE SCALE GENOMIC DNA]</scope>
    <source>
        <strain evidence="13">KCTC 42441</strain>
    </source>
</reference>
<dbReference type="HAMAP" id="MF_00109">
    <property type="entry name" value="Shikimate_kinase"/>
    <property type="match status" value="1"/>
</dbReference>
<dbReference type="PANTHER" id="PTHR21087">
    <property type="entry name" value="SHIKIMATE KINASE"/>
    <property type="match status" value="1"/>
</dbReference>
<evidence type="ECO:0000256" key="10">
    <source>
        <dbReference type="ARBA" id="ARBA00048567"/>
    </source>
</evidence>
<dbReference type="Proteomes" id="UP001595705">
    <property type="component" value="Unassembled WGS sequence"/>
</dbReference>
<evidence type="ECO:0000256" key="4">
    <source>
        <dbReference type="ARBA" id="ARBA00022605"/>
    </source>
</evidence>
<evidence type="ECO:0000256" key="6">
    <source>
        <dbReference type="ARBA" id="ARBA00022741"/>
    </source>
</evidence>